<dbReference type="Pfam" id="PF00484">
    <property type="entry name" value="Pro_CA"/>
    <property type="match status" value="1"/>
</dbReference>
<proteinExistence type="inferred from homology"/>
<evidence type="ECO:0000256" key="4">
    <source>
        <dbReference type="ARBA" id="ARBA00022833"/>
    </source>
</evidence>
<dbReference type="FunCoup" id="A0A409YHD8">
    <property type="interactions" value="231"/>
</dbReference>
<comment type="similarity">
    <text evidence="1 8">Belongs to the beta-class carbonic anhydrase family.</text>
</comment>
<keyword evidence="9" id="KW-0732">Signal</keyword>
<evidence type="ECO:0000256" key="1">
    <source>
        <dbReference type="ARBA" id="ARBA00006217"/>
    </source>
</evidence>
<dbReference type="AlphaFoldDB" id="A0A409YHD8"/>
<dbReference type="SMART" id="SM00947">
    <property type="entry name" value="Pro_CA"/>
    <property type="match status" value="1"/>
</dbReference>
<gene>
    <name evidence="10" type="ORF">CVT26_011388</name>
</gene>
<evidence type="ECO:0000256" key="5">
    <source>
        <dbReference type="ARBA" id="ARBA00023239"/>
    </source>
</evidence>
<sequence length="328" mass="36737">MFTITTRSFSVFAMLALLLVHAVSAHPVVIGDLYARAPSPAPHRHRHAHDHAHDSQELLAANSSTASGARAHRHTLQDLFNGNKHFRQNVRLEAVKAANDTPSFMLTPSTIFNTPPGSILTHNNIANQYSSQDPSAEAAVAYGIEALHVQHIIVLGHYGCKGVETAITKTKSVSRYVREWVKSISEMYRKSRRQEIVMLRESRMPRRGQDKGITTPPPASDPGFRALVEENVKHSVKELRHHSILAEAYSRRRRIHGHQNHLPTDVFVHGFVYDESTGQVHDLNVSFGPPGKAIPHVPFEALQAAQNYHADSKPNKAWDFSKDRWHKS</sequence>
<evidence type="ECO:0000256" key="3">
    <source>
        <dbReference type="ARBA" id="ARBA00022723"/>
    </source>
</evidence>
<dbReference type="EMBL" id="NHYE01000846">
    <property type="protein sequence ID" value="PPR02420.1"/>
    <property type="molecule type" value="Genomic_DNA"/>
</dbReference>
<dbReference type="PANTHER" id="PTHR11002:SF76">
    <property type="entry name" value="CARBONIC ANHYDRASE"/>
    <property type="match status" value="1"/>
</dbReference>
<dbReference type="PANTHER" id="PTHR11002">
    <property type="entry name" value="CARBONIC ANHYDRASE"/>
    <property type="match status" value="1"/>
</dbReference>
<evidence type="ECO:0000256" key="2">
    <source>
        <dbReference type="ARBA" id="ARBA00012925"/>
    </source>
</evidence>
<dbReference type="GO" id="GO:0071244">
    <property type="term" value="P:cellular response to carbon dioxide"/>
    <property type="evidence" value="ECO:0007669"/>
    <property type="project" value="TreeGrafter"/>
</dbReference>
<dbReference type="Proteomes" id="UP000284706">
    <property type="component" value="Unassembled WGS sequence"/>
</dbReference>
<dbReference type="GO" id="GO:0008270">
    <property type="term" value="F:zinc ion binding"/>
    <property type="evidence" value="ECO:0007669"/>
    <property type="project" value="UniProtKB-UniRule"/>
</dbReference>
<dbReference type="GO" id="GO:0004089">
    <property type="term" value="F:carbonate dehydratase activity"/>
    <property type="evidence" value="ECO:0007669"/>
    <property type="project" value="UniProtKB-UniRule"/>
</dbReference>
<dbReference type="InParanoid" id="A0A409YHD8"/>
<comment type="caution">
    <text evidence="10">The sequence shown here is derived from an EMBL/GenBank/DDBJ whole genome shotgun (WGS) entry which is preliminary data.</text>
</comment>
<keyword evidence="3 7" id="KW-0479">Metal-binding</keyword>
<comment type="function">
    <text evidence="8">Reversible hydration of carbon dioxide.</text>
</comment>
<dbReference type="Gene3D" id="3.40.1050.10">
    <property type="entry name" value="Carbonic anhydrase"/>
    <property type="match status" value="1"/>
</dbReference>
<keyword evidence="5 8" id="KW-0456">Lyase</keyword>
<comment type="cofactor">
    <cofactor evidence="7">
        <name>Zn(2+)</name>
        <dbReference type="ChEBI" id="CHEBI:29105"/>
    </cofactor>
    <text evidence="7">Binds 1 zinc ion per subunit.</text>
</comment>
<feature type="binding site" evidence="7">
    <location>
        <position position="160"/>
    </location>
    <ligand>
        <name>Zn(2+)</name>
        <dbReference type="ChEBI" id="CHEBI:29105"/>
    </ligand>
</feature>
<keyword evidence="11" id="KW-1185">Reference proteome</keyword>
<evidence type="ECO:0000256" key="9">
    <source>
        <dbReference type="SAM" id="SignalP"/>
    </source>
</evidence>
<dbReference type="SUPFAM" id="SSF53056">
    <property type="entry name" value="beta-carbonic anhydrase, cab"/>
    <property type="match status" value="1"/>
</dbReference>
<comment type="catalytic activity">
    <reaction evidence="6 8">
        <text>hydrogencarbonate + H(+) = CO2 + H2O</text>
        <dbReference type="Rhea" id="RHEA:10748"/>
        <dbReference type="ChEBI" id="CHEBI:15377"/>
        <dbReference type="ChEBI" id="CHEBI:15378"/>
        <dbReference type="ChEBI" id="CHEBI:16526"/>
        <dbReference type="ChEBI" id="CHEBI:17544"/>
        <dbReference type="EC" id="4.2.1.1"/>
    </reaction>
</comment>
<evidence type="ECO:0000256" key="8">
    <source>
        <dbReference type="RuleBase" id="RU003956"/>
    </source>
</evidence>
<protein>
    <recommendedName>
        <fullName evidence="2 8">Carbonic anhydrase</fullName>
        <ecNumber evidence="2 8">4.2.1.1</ecNumber>
    </recommendedName>
    <alternativeName>
        <fullName evidence="8">Carbonate dehydratase</fullName>
    </alternativeName>
</protein>
<dbReference type="GO" id="GO:0034599">
    <property type="term" value="P:cellular response to oxidative stress"/>
    <property type="evidence" value="ECO:0007669"/>
    <property type="project" value="TreeGrafter"/>
</dbReference>
<feature type="chain" id="PRO_5019208200" description="Carbonic anhydrase" evidence="9">
    <location>
        <begin position="26"/>
        <end position="328"/>
    </location>
</feature>
<dbReference type="STRING" id="231916.A0A409YHD8"/>
<evidence type="ECO:0000256" key="7">
    <source>
        <dbReference type="PIRSR" id="PIRSR601765-1"/>
    </source>
</evidence>
<dbReference type="InterPro" id="IPR036874">
    <property type="entry name" value="Carbonic_anhydrase_sf"/>
</dbReference>
<feature type="signal peptide" evidence="9">
    <location>
        <begin position="1"/>
        <end position="25"/>
    </location>
</feature>
<dbReference type="EC" id="4.2.1.1" evidence="2 8"/>
<feature type="binding site" evidence="7">
    <location>
        <position position="157"/>
    </location>
    <ligand>
        <name>Zn(2+)</name>
        <dbReference type="ChEBI" id="CHEBI:29105"/>
    </ligand>
</feature>
<evidence type="ECO:0000256" key="6">
    <source>
        <dbReference type="ARBA" id="ARBA00048348"/>
    </source>
</evidence>
<accession>A0A409YHD8</accession>
<reference evidence="10 11" key="1">
    <citation type="journal article" date="2018" name="Evol. Lett.">
        <title>Horizontal gene cluster transfer increased hallucinogenic mushroom diversity.</title>
        <authorList>
            <person name="Reynolds H.T."/>
            <person name="Vijayakumar V."/>
            <person name="Gluck-Thaler E."/>
            <person name="Korotkin H.B."/>
            <person name="Matheny P.B."/>
            <person name="Slot J.C."/>
        </authorList>
    </citation>
    <scope>NUCLEOTIDE SEQUENCE [LARGE SCALE GENOMIC DNA]</scope>
    <source>
        <strain evidence="10 11">SRW20</strain>
    </source>
</reference>
<keyword evidence="4 7" id="KW-0862">Zinc</keyword>
<dbReference type="OrthoDB" id="10248475at2759"/>
<organism evidence="10 11">
    <name type="scientific">Gymnopilus dilepis</name>
    <dbReference type="NCBI Taxonomy" id="231916"/>
    <lineage>
        <taxon>Eukaryota</taxon>
        <taxon>Fungi</taxon>
        <taxon>Dikarya</taxon>
        <taxon>Basidiomycota</taxon>
        <taxon>Agaricomycotina</taxon>
        <taxon>Agaricomycetes</taxon>
        <taxon>Agaricomycetidae</taxon>
        <taxon>Agaricales</taxon>
        <taxon>Agaricineae</taxon>
        <taxon>Hymenogastraceae</taxon>
        <taxon>Gymnopilus</taxon>
    </lineage>
</organism>
<evidence type="ECO:0000313" key="11">
    <source>
        <dbReference type="Proteomes" id="UP000284706"/>
    </source>
</evidence>
<dbReference type="InterPro" id="IPR001765">
    <property type="entry name" value="Carbonic_anhydrase"/>
</dbReference>
<evidence type="ECO:0000313" key="10">
    <source>
        <dbReference type="EMBL" id="PPR02420.1"/>
    </source>
</evidence>
<name>A0A409YHD8_9AGAR</name>